<gene>
    <name evidence="1" type="ORF">H8730_07515</name>
</gene>
<comment type="caution">
    <text evidence="1">The sequence shown here is derived from an EMBL/GenBank/DDBJ whole genome shotgun (WGS) entry which is preliminary data.</text>
</comment>
<accession>A0A926DU32</accession>
<name>A0A926DU32_9FIRM</name>
<reference evidence="1" key="1">
    <citation type="submission" date="2020-08" db="EMBL/GenBank/DDBJ databases">
        <title>Genome public.</title>
        <authorList>
            <person name="Liu C."/>
            <person name="Sun Q."/>
        </authorList>
    </citation>
    <scope>NUCLEOTIDE SEQUENCE</scope>
    <source>
        <strain evidence="1">NSJ-32</strain>
    </source>
</reference>
<dbReference type="InterPro" id="IPR035093">
    <property type="entry name" value="RelE/ParE_toxin_dom_sf"/>
</dbReference>
<dbReference type="EMBL" id="JACRSQ010000009">
    <property type="protein sequence ID" value="MBC8543389.1"/>
    <property type="molecule type" value="Genomic_DNA"/>
</dbReference>
<dbReference type="Gene3D" id="3.30.2310.20">
    <property type="entry name" value="RelE-like"/>
    <property type="match status" value="1"/>
</dbReference>
<evidence type="ECO:0000313" key="2">
    <source>
        <dbReference type="Proteomes" id="UP000657006"/>
    </source>
</evidence>
<keyword evidence="2" id="KW-1185">Reference proteome</keyword>
<dbReference type="Proteomes" id="UP000657006">
    <property type="component" value="Unassembled WGS sequence"/>
</dbReference>
<dbReference type="AlphaFoldDB" id="A0A926DU32"/>
<organism evidence="1 2">
    <name type="scientific">Bianquea renquensis</name>
    <dbReference type="NCBI Taxonomy" id="2763661"/>
    <lineage>
        <taxon>Bacteria</taxon>
        <taxon>Bacillati</taxon>
        <taxon>Bacillota</taxon>
        <taxon>Clostridia</taxon>
        <taxon>Eubacteriales</taxon>
        <taxon>Bianqueaceae</taxon>
        <taxon>Bianquea</taxon>
    </lineage>
</organism>
<proteinExistence type="predicted"/>
<protein>
    <submittedName>
        <fullName evidence="1">Type II toxin-antitoxin system RelE/ParE family toxin</fullName>
    </submittedName>
</protein>
<sequence length="87" mass="9681">MQQAKAYITEELCNEQAAVDTIAYISGFPESGAPLSSIVGFETDYRILVCGNDTALYRIENQTVNIVRVLYGRRNSMQILFGEPSDN</sequence>
<evidence type="ECO:0000313" key="1">
    <source>
        <dbReference type="EMBL" id="MBC8543389.1"/>
    </source>
</evidence>